<proteinExistence type="predicted"/>
<comment type="caution">
    <text evidence="1">The sequence shown here is derived from an EMBL/GenBank/DDBJ whole genome shotgun (WGS) entry which is preliminary data.</text>
</comment>
<dbReference type="RefSeq" id="WP_135103347.1">
    <property type="nucleotide sequence ID" value="NZ_CP126965.1"/>
</dbReference>
<sequence length="156" mass="16939">MPWALEVQRSLRRWNFARNRHKRMRLGYAEPEGALLGVTVVSGPVASADASGRHLIYTVDFMAVAFENQGSRLGNEVLAEALDCVADDATGHVDGSAPSEVLVQAVVHQSNVPAQRLLEAFGFAFVEDILATEKNAKGKTTSTQTYGLWVAQLTLL</sequence>
<dbReference type="Proteomes" id="UP000297477">
    <property type="component" value="Unassembled WGS sequence"/>
</dbReference>
<organism evidence="1 2">
    <name type="scientific">Micrococcus lylae</name>
    <dbReference type="NCBI Taxonomy" id="1273"/>
    <lineage>
        <taxon>Bacteria</taxon>
        <taxon>Bacillati</taxon>
        <taxon>Actinomycetota</taxon>
        <taxon>Actinomycetes</taxon>
        <taxon>Micrococcales</taxon>
        <taxon>Micrococcaceae</taxon>
        <taxon>Micrococcus</taxon>
    </lineage>
</organism>
<accession>A0ABY2JZ12</accession>
<protein>
    <recommendedName>
        <fullName evidence="3">N-acetyltransferase domain-containing protein</fullName>
    </recommendedName>
</protein>
<evidence type="ECO:0000313" key="1">
    <source>
        <dbReference type="EMBL" id="TFH98369.1"/>
    </source>
</evidence>
<evidence type="ECO:0008006" key="3">
    <source>
        <dbReference type="Google" id="ProtNLM"/>
    </source>
</evidence>
<gene>
    <name evidence="1" type="ORF">E4A49_08785</name>
</gene>
<dbReference type="InterPro" id="IPR016181">
    <property type="entry name" value="Acyl_CoA_acyltransferase"/>
</dbReference>
<dbReference type="EMBL" id="SPKT01000018">
    <property type="protein sequence ID" value="TFH98369.1"/>
    <property type="molecule type" value="Genomic_DNA"/>
</dbReference>
<dbReference type="SUPFAM" id="SSF55729">
    <property type="entry name" value="Acyl-CoA N-acyltransferases (Nat)"/>
    <property type="match status" value="1"/>
</dbReference>
<reference evidence="1 2" key="1">
    <citation type="submission" date="2019-03" db="EMBL/GenBank/DDBJ databases">
        <title>Reclassification of Micrococcus aloeverae and Micrococcus yunnanensis as later heterotypic synonyms of Micrococcus luteus.</title>
        <authorList>
            <person name="Huang C.-H."/>
        </authorList>
    </citation>
    <scope>NUCLEOTIDE SEQUENCE [LARGE SCALE GENOMIC DNA]</scope>
    <source>
        <strain evidence="1 2">BCRC 12151</strain>
    </source>
</reference>
<name>A0ABY2JZ12_9MICC</name>
<keyword evidence="2" id="KW-1185">Reference proteome</keyword>
<evidence type="ECO:0000313" key="2">
    <source>
        <dbReference type="Proteomes" id="UP000297477"/>
    </source>
</evidence>
<dbReference type="Gene3D" id="3.40.630.30">
    <property type="match status" value="1"/>
</dbReference>